<gene>
    <name evidence="4" type="ORF">EDC03_2065</name>
</gene>
<reference evidence="4 5" key="1">
    <citation type="journal article" date="2015" name="Stand. Genomic Sci.">
        <title>Genomic Encyclopedia of Bacterial and Archaeal Type Strains, Phase III: the genomes of soil and plant-associated and newly described type strains.</title>
        <authorList>
            <person name="Whitman W.B."/>
            <person name="Woyke T."/>
            <person name="Klenk H.P."/>
            <person name="Zhou Y."/>
            <person name="Lilburn T.G."/>
            <person name="Beck B.J."/>
            <person name="De Vos P."/>
            <person name="Vandamme P."/>
            <person name="Eisen J.A."/>
            <person name="Garrity G."/>
            <person name="Hugenholtz P."/>
            <person name="Kyrpides N.C."/>
        </authorList>
    </citation>
    <scope>NUCLEOTIDE SEQUENCE [LARGE SCALE GENOMIC DNA]</scope>
    <source>
        <strain evidence="4 5">CECT 7306</strain>
    </source>
</reference>
<proteinExistence type="predicted"/>
<dbReference type="InterPro" id="IPR001296">
    <property type="entry name" value="Glyco_trans_1"/>
</dbReference>
<dbReference type="PANTHER" id="PTHR12526">
    <property type="entry name" value="GLYCOSYLTRANSFERASE"/>
    <property type="match status" value="1"/>
</dbReference>
<dbReference type="AlphaFoldDB" id="A0A3N1HJV6"/>
<comment type="caution">
    <text evidence="4">The sequence shown here is derived from an EMBL/GenBank/DDBJ whole genome shotgun (WGS) entry which is preliminary data.</text>
</comment>
<evidence type="ECO:0000256" key="2">
    <source>
        <dbReference type="ARBA" id="ARBA00022679"/>
    </source>
</evidence>
<protein>
    <submittedName>
        <fullName evidence="4">Glycosyltransferase involved in cell wall biosynthesis</fullName>
    </submittedName>
</protein>
<dbReference type="EMBL" id="RJKN01000005">
    <property type="protein sequence ID" value="ROP42780.1"/>
    <property type="molecule type" value="Genomic_DNA"/>
</dbReference>
<dbReference type="Proteomes" id="UP000276232">
    <property type="component" value="Unassembled WGS sequence"/>
</dbReference>
<organism evidence="4 5">
    <name type="scientific">Pseudokineococcus lusitanus</name>
    <dbReference type="NCBI Taxonomy" id="763993"/>
    <lineage>
        <taxon>Bacteria</taxon>
        <taxon>Bacillati</taxon>
        <taxon>Actinomycetota</taxon>
        <taxon>Actinomycetes</taxon>
        <taxon>Kineosporiales</taxon>
        <taxon>Kineosporiaceae</taxon>
        <taxon>Pseudokineococcus</taxon>
    </lineage>
</organism>
<dbReference type="RefSeq" id="WP_158674265.1">
    <property type="nucleotide sequence ID" value="NZ_RJKN01000005.1"/>
</dbReference>
<dbReference type="SUPFAM" id="SSF53756">
    <property type="entry name" value="UDP-Glycosyltransferase/glycogen phosphorylase"/>
    <property type="match status" value="1"/>
</dbReference>
<sequence length="370" mass="37161">MTAGAPPPRRLRLVVPAPWDAVSGGSAYDRALVVALRARRADVEVAVVDGAWPAPDGAARDALAAALADDGREVVLDGLLAAAPEAVARAVAAGVRVHVLVHLPLAREGGLDAATAVARDAVERVTLAAATSVLATSAWAAADLRARHGLAHVGVAVPGVDPAPRSPGSAATGAPLLLQLAAVGPRKDQLGVVAALARLADRPWTAVLAGPVADARYAAAVDAAVAGAGLAGQVSRPGAVRGRDLARLWSAADLLLLPSRAETWGMAVTEALVRGVPAVVGAGTGAVEALLGDLPPRAGRDDVPGAVVPPGDVDALAAAVRRLLGDSGAPARRAAARRRAALLARGGWDATAAALLHHLEHREPRPEDIP</sequence>
<dbReference type="PANTHER" id="PTHR12526:SF510">
    <property type="entry name" value="D-INOSITOL 3-PHOSPHATE GLYCOSYLTRANSFERASE"/>
    <property type="match status" value="1"/>
</dbReference>
<keyword evidence="1" id="KW-0328">Glycosyltransferase</keyword>
<dbReference type="OrthoDB" id="9765330at2"/>
<dbReference type="CDD" id="cd03801">
    <property type="entry name" value="GT4_PimA-like"/>
    <property type="match status" value="1"/>
</dbReference>
<feature type="domain" description="Glycosyl transferase family 1" evidence="3">
    <location>
        <begin position="172"/>
        <end position="333"/>
    </location>
</feature>
<accession>A0A3N1HJV6</accession>
<evidence type="ECO:0000313" key="4">
    <source>
        <dbReference type="EMBL" id="ROP42780.1"/>
    </source>
</evidence>
<dbReference type="Gene3D" id="3.40.50.2000">
    <property type="entry name" value="Glycogen Phosphorylase B"/>
    <property type="match status" value="1"/>
</dbReference>
<name>A0A3N1HJV6_9ACTN</name>
<dbReference type="GO" id="GO:0016757">
    <property type="term" value="F:glycosyltransferase activity"/>
    <property type="evidence" value="ECO:0007669"/>
    <property type="project" value="UniProtKB-KW"/>
</dbReference>
<dbReference type="Pfam" id="PF00534">
    <property type="entry name" value="Glycos_transf_1"/>
    <property type="match status" value="1"/>
</dbReference>
<dbReference type="InParanoid" id="A0A3N1HJV6"/>
<keyword evidence="2 4" id="KW-0808">Transferase</keyword>
<evidence type="ECO:0000313" key="5">
    <source>
        <dbReference type="Proteomes" id="UP000276232"/>
    </source>
</evidence>
<evidence type="ECO:0000259" key="3">
    <source>
        <dbReference type="Pfam" id="PF00534"/>
    </source>
</evidence>
<keyword evidence="5" id="KW-1185">Reference proteome</keyword>
<evidence type="ECO:0000256" key="1">
    <source>
        <dbReference type="ARBA" id="ARBA00022676"/>
    </source>
</evidence>